<reference evidence="4" key="1">
    <citation type="journal article" date="2023" name="G3 (Bethesda)">
        <title>A reference genome for the long-term kleptoplast-retaining sea slug Elysia crispata morphotype clarki.</title>
        <authorList>
            <person name="Eastman K.E."/>
            <person name="Pendleton A.L."/>
            <person name="Shaikh M.A."/>
            <person name="Suttiyut T."/>
            <person name="Ogas R."/>
            <person name="Tomko P."/>
            <person name="Gavelis G."/>
            <person name="Widhalm J.R."/>
            <person name="Wisecaver J.H."/>
        </authorList>
    </citation>
    <scope>NUCLEOTIDE SEQUENCE</scope>
    <source>
        <strain evidence="4">ECLA1</strain>
    </source>
</reference>
<evidence type="ECO:0000256" key="1">
    <source>
        <dbReference type="ARBA" id="ARBA00022737"/>
    </source>
</evidence>
<dbReference type="Proteomes" id="UP001283361">
    <property type="component" value="Unassembled WGS sequence"/>
</dbReference>
<dbReference type="InterPro" id="IPR002110">
    <property type="entry name" value="Ankyrin_rpt"/>
</dbReference>
<comment type="caution">
    <text evidence="4">The sequence shown here is derived from an EMBL/GenBank/DDBJ whole genome shotgun (WGS) entry which is preliminary data.</text>
</comment>
<evidence type="ECO:0000313" key="4">
    <source>
        <dbReference type="EMBL" id="KAK3779840.1"/>
    </source>
</evidence>
<dbReference type="InterPro" id="IPR036770">
    <property type="entry name" value="Ankyrin_rpt-contain_sf"/>
</dbReference>
<dbReference type="PROSITE" id="PS50088">
    <property type="entry name" value="ANK_REPEAT"/>
    <property type="match status" value="2"/>
</dbReference>
<dbReference type="PANTHER" id="PTHR24198:SF165">
    <property type="entry name" value="ANKYRIN REPEAT-CONTAINING PROTEIN-RELATED"/>
    <property type="match status" value="1"/>
</dbReference>
<dbReference type="Pfam" id="PF12796">
    <property type="entry name" value="Ank_2"/>
    <property type="match status" value="1"/>
</dbReference>
<keyword evidence="5" id="KW-1185">Reference proteome</keyword>
<keyword evidence="2 3" id="KW-0040">ANK repeat</keyword>
<dbReference type="EMBL" id="JAWDGP010002800">
    <property type="protein sequence ID" value="KAK3779840.1"/>
    <property type="molecule type" value="Genomic_DNA"/>
</dbReference>
<name>A0AAE1A2A0_9GAST</name>
<proteinExistence type="predicted"/>
<dbReference type="PANTHER" id="PTHR24198">
    <property type="entry name" value="ANKYRIN REPEAT AND PROTEIN KINASE DOMAIN-CONTAINING PROTEIN"/>
    <property type="match status" value="1"/>
</dbReference>
<protein>
    <submittedName>
        <fullName evidence="4">Uncharacterized protein</fullName>
    </submittedName>
</protein>
<dbReference type="Gene3D" id="1.25.40.20">
    <property type="entry name" value="Ankyrin repeat-containing domain"/>
    <property type="match status" value="1"/>
</dbReference>
<dbReference type="AlphaFoldDB" id="A0AAE1A2A0"/>
<feature type="repeat" description="ANK" evidence="3">
    <location>
        <begin position="178"/>
        <end position="210"/>
    </location>
</feature>
<feature type="repeat" description="ANK" evidence="3">
    <location>
        <begin position="142"/>
        <end position="177"/>
    </location>
</feature>
<sequence>MELLHAIIAKDVKTTNHLLHSGKCKPYGDSSYKVSPIFACISSGYAEGPEEDAKRCEVLRLLVQYGADTNVRIGMTTAAIVAADRGFTGCLKLLIQRGADLDVKCQRQETALIVAVRRQWVDCVKHLADNMTPGGLNACDGKGTTALMWAAMSTGGKSQLCLQHLLEAGAKLDVTDCRGYTALMCALDAENGAAVNSLLEHGALVNIVTSDEVTPLTIAFDRGERDHKHILRLLRYGAEPTLSRRECDFLHYAIFKGDKTVVKTLIASGLPPLDVQNEPKTRLALYLPATIRHASPLMVALLFGELSIARYFMANRYFTRFDVSQQFWDNFIHLLEHQNVLFPSSVNRQSLKAQLMEIFEYLSTMQHSLSTLSLVVVRSALTKDLVFDDLMARPASQPAKTTFREKVSALTCLSQAEKRTLLSLAPASQICCRLWATIQPGVAAHTECKPCHCRACVGDDFHSMTFSPYVTFTLKT</sequence>
<evidence type="ECO:0000256" key="3">
    <source>
        <dbReference type="PROSITE-ProRule" id="PRU00023"/>
    </source>
</evidence>
<keyword evidence="1" id="KW-0677">Repeat</keyword>
<gene>
    <name evidence="4" type="ORF">RRG08_051804</name>
</gene>
<evidence type="ECO:0000256" key="2">
    <source>
        <dbReference type="ARBA" id="ARBA00023043"/>
    </source>
</evidence>
<dbReference type="SMART" id="SM00248">
    <property type="entry name" value="ANK"/>
    <property type="match status" value="8"/>
</dbReference>
<organism evidence="4 5">
    <name type="scientific">Elysia crispata</name>
    <name type="common">lettuce slug</name>
    <dbReference type="NCBI Taxonomy" id="231223"/>
    <lineage>
        <taxon>Eukaryota</taxon>
        <taxon>Metazoa</taxon>
        <taxon>Spiralia</taxon>
        <taxon>Lophotrochozoa</taxon>
        <taxon>Mollusca</taxon>
        <taxon>Gastropoda</taxon>
        <taxon>Heterobranchia</taxon>
        <taxon>Euthyneura</taxon>
        <taxon>Panpulmonata</taxon>
        <taxon>Sacoglossa</taxon>
        <taxon>Placobranchoidea</taxon>
        <taxon>Plakobranchidae</taxon>
        <taxon>Elysia</taxon>
    </lineage>
</organism>
<dbReference type="Pfam" id="PF00023">
    <property type="entry name" value="Ank"/>
    <property type="match status" value="1"/>
</dbReference>
<evidence type="ECO:0000313" key="5">
    <source>
        <dbReference type="Proteomes" id="UP001283361"/>
    </source>
</evidence>
<dbReference type="SUPFAM" id="SSF48403">
    <property type="entry name" value="Ankyrin repeat"/>
    <property type="match status" value="1"/>
</dbReference>
<accession>A0AAE1A2A0</accession>